<feature type="domain" description="Histidine kinase" evidence="17">
    <location>
        <begin position="445"/>
        <end position="664"/>
    </location>
</feature>
<dbReference type="GO" id="GO:0000155">
    <property type="term" value="F:phosphorelay sensor kinase activity"/>
    <property type="evidence" value="ECO:0007669"/>
    <property type="project" value="InterPro"/>
</dbReference>
<dbReference type="SUPFAM" id="SSF55874">
    <property type="entry name" value="ATPase domain of HSP90 chaperone/DNA topoisomerase II/histidine kinase"/>
    <property type="match status" value="1"/>
</dbReference>
<keyword evidence="6" id="KW-0808">Transferase</keyword>
<dbReference type="InterPro" id="IPR036890">
    <property type="entry name" value="HATPase_C_sf"/>
</dbReference>
<evidence type="ECO:0000256" key="1">
    <source>
        <dbReference type="ARBA" id="ARBA00000085"/>
    </source>
</evidence>
<dbReference type="InterPro" id="IPR005467">
    <property type="entry name" value="His_kinase_dom"/>
</dbReference>
<dbReference type="InterPro" id="IPR017055">
    <property type="entry name" value="Sig_transdc_His_kinase_DctB"/>
</dbReference>
<keyword evidence="4" id="KW-1003">Cell membrane</keyword>
<dbReference type="GO" id="GO:0005886">
    <property type="term" value="C:plasma membrane"/>
    <property type="evidence" value="ECO:0007669"/>
    <property type="project" value="UniProtKB-SubCell"/>
</dbReference>
<dbReference type="PANTHER" id="PTHR43065">
    <property type="entry name" value="SENSOR HISTIDINE KINASE"/>
    <property type="match status" value="1"/>
</dbReference>
<evidence type="ECO:0000259" key="17">
    <source>
        <dbReference type="PROSITE" id="PS50109"/>
    </source>
</evidence>
<name>A0A7C9TI62_9BURK</name>
<dbReference type="RefSeq" id="WP_163456028.1">
    <property type="nucleotide sequence ID" value="NZ_JAAGOH010000002.1"/>
</dbReference>
<dbReference type="EMBL" id="JAAGOH010000002">
    <property type="protein sequence ID" value="NDY90184.1"/>
    <property type="molecule type" value="Genomic_DNA"/>
</dbReference>
<evidence type="ECO:0000256" key="8">
    <source>
        <dbReference type="ARBA" id="ARBA00022741"/>
    </source>
</evidence>
<dbReference type="EC" id="2.7.13.3" evidence="3"/>
<proteinExistence type="predicted"/>
<feature type="region of interest" description="Disordered" evidence="15">
    <location>
        <begin position="303"/>
        <end position="323"/>
    </location>
</feature>
<dbReference type="SMART" id="SM00388">
    <property type="entry name" value="HisKA"/>
    <property type="match status" value="1"/>
</dbReference>
<evidence type="ECO:0000313" key="19">
    <source>
        <dbReference type="Proteomes" id="UP000484255"/>
    </source>
</evidence>
<keyword evidence="7 16" id="KW-0812">Transmembrane</keyword>
<feature type="transmembrane region" description="Helical" evidence="16">
    <location>
        <begin position="33"/>
        <end position="54"/>
    </location>
</feature>
<dbReference type="InterPro" id="IPR036097">
    <property type="entry name" value="HisK_dim/P_sf"/>
</dbReference>
<reference evidence="18 19" key="1">
    <citation type="submission" date="2020-02" db="EMBL/GenBank/DDBJ databases">
        <title>Ideonella bacterium strain TBM-1.</title>
        <authorList>
            <person name="Chen W.-M."/>
        </authorList>
    </citation>
    <scope>NUCLEOTIDE SEQUENCE [LARGE SCALE GENOMIC DNA]</scope>
    <source>
        <strain evidence="18 19">TBM-1</strain>
    </source>
</reference>
<dbReference type="SUPFAM" id="SSF103190">
    <property type="entry name" value="Sensory domain-like"/>
    <property type="match status" value="1"/>
</dbReference>
<evidence type="ECO:0000256" key="3">
    <source>
        <dbReference type="ARBA" id="ARBA00012438"/>
    </source>
</evidence>
<evidence type="ECO:0000256" key="9">
    <source>
        <dbReference type="ARBA" id="ARBA00022777"/>
    </source>
</evidence>
<evidence type="ECO:0000256" key="5">
    <source>
        <dbReference type="ARBA" id="ARBA00022553"/>
    </source>
</evidence>
<sequence>MTAPTTWTRMAYPQDSASWPGWRGLRRGAALPLPWVLAAVLLAALAAGLLAWQWRAAQAQARMAAEGAARLAAHAAALTQLFERHQHLPRLLALEPRLLPLLQAPGADPGPGAAEAAGGAGAAQGVALVASEYLREAVEVSQIEAAYLMDRHGQVLATSNHRQPGSYLGHHYGFRPYFQQALAGGPGLLYAVGVTTRRPGLFLSWPVRAAPAAEVLGVVVVKVDLQAVERTWADGPGRGVALLDDQGVVILSSDPTWRYRSAQPLSRAQRQGLQASRRYGEQPVEPLAPALQLASDAAGDQTLRLDGPAQLPPGQPLPSLLQAGPAGPPGWRLLLLTELASARQAAALEATVAALAVALAGTALGLGRVQRRRRRERREADRALRAAHEQLEARIAERTQALTQANEALQARVQALHETERILHATRDQAVQAGKLAALGQMAAGISHELNQPLAALATCASNAAKQLERQHHEDLRESLDLMQGLTQRLGRIVAPLKGFARAGTPQRHPVPLAEALGMATLLLGPRLKDSGAQLQVLLDDDALQVLADRTRLEQVLVNLLRNALDALEALPPEAPRPLQVRAWRDDAWVRIAVADGGPGLPPQVLARLFEPFFTTRAGAGGLGLGLAVSRAIAQSLGGQLQAGSATPDQGGGACFTLSLEAVPAPDGLPTGVTSTTSTPST</sequence>
<keyword evidence="5" id="KW-0597">Phosphoprotein</keyword>
<dbReference type="SUPFAM" id="SSF47384">
    <property type="entry name" value="Homodimeric domain of signal transducing histidine kinase"/>
    <property type="match status" value="1"/>
</dbReference>
<evidence type="ECO:0000256" key="7">
    <source>
        <dbReference type="ARBA" id="ARBA00022692"/>
    </source>
</evidence>
<evidence type="ECO:0000256" key="6">
    <source>
        <dbReference type="ARBA" id="ARBA00022679"/>
    </source>
</evidence>
<comment type="catalytic activity">
    <reaction evidence="1">
        <text>ATP + protein L-histidine = ADP + protein N-phospho-L-histidine.</text>
        <dbReference type="EC" id="2.7.13.3"/>
    </reaction>
</comment>
<dbReference type="SMART" id="SM00387">
    <property type="entry name" value="HATPase_c"/>
    <property type="match status" value="1"/>
</dbReference>
<dbReference type="Proteomes" id="UP000484255">
    <property type="component" value="Unassembled WGS sequence"/>
</dbReference>
<dbReference type="InterPro" id="IPR029151">
    <property type="entry name" value="Sensor-like_sf"/>
</dbReference>
<dbReference type="Gene3D" id="3.30.450.20">
    <property type="entry name" value="PAS domain"/>
    <property type="match status" value="2"/>
</dbReference>
<dbReference type="AlphaFoldDB" id="A0A7C9TI62"/>
<keyword evidence="13 16" id="KW-0472">Membrane</keyword>
<dbReference type="GO" id="GO:0005524">
    <property type="term" value="F:ATP binding"/>
    <property type="evidence" value="ECO:0007669"/>
    <property type="project" value="UniProtKB-KW"/>
</dbReference>
<dbReference type="Pfam" id="PF02518">
    <property type="entry name" value="HATPase_c"/>
    <property type="match status" value="1"/>
</dbReference>
<keyword evidence="14" id="KW-0175">Coiled coil</keyword>
<dbReference type="PROSITE" id="PS50109">
    <property type="entry name" value="HIS_KIN"/>
    <property type="match status" value="1"/>
</dbReference>
<dbReference type="InterPro" id="IPR033479">
    <property type="entry name" value="dCache_1"/>
</dbReference>
<evidence type="ECO:0000256" key="15">
    <source>
        <dbReference type="SAM" id="MobiDB-lite"/>
    </source>
</evidence>
<keyword evidence="12" id="KW-0902">Two-component regulatory system</keyword>
<keyword evidence="9 18" id="KW-0418">Kinase</keyword>
<keyword evidence="11 16" id="KW-1133">Transmembrane helix</keyword>
<dbReference type="Gene3D" id="3.30.565.10">
    <property type="entry name" value="Histidine kinase-like ATPase, C-terminal domain"/>
    <property type="match status" value="1"/>
</dbReference>
<dbReference type="PANTHER" id="PTHR43065:SF46">
    <property type="entry name" value="C4-DICARBOXYLATE TRANSPORT SENSOR PROTEIN DCTB"/>
    <property type="match status" value="1"/>
</dbReference>
<dbReference type="PIRSF" id="PIRSF036431">
    <property type="entry name" value="STHK_DctB"/>
    <property type="match status" value="1"/>
</dbReference>
<dbReference type="InterPro" id="IPR003594">
    <property type="entry name" value="HATPase_dom"/>
</dbReference>
<evidence type="ECO:0000313" key="18">
    <source>
        <dbReference type="EMBL" id="NDY90184.1"/>
    </source>
</evidence>
<dbReference type="CDD" id="cd00082">
    <property type="entry name" value="HisKA"/>
    <property type="match status" value="1"/>
</dbReference>
<evidence type="ECO:0000256" key="2">
    <source>
        <dbReference type="ARBA" id="ARBA00004651"/>
    </source>
</evidence>
<dbReference type="Pfam" id="PF00512">
    <property type="entry name" value="HisKA"/>
    <property type="match status" value="1"/>
</dbReference>
<dbReference type="InterPro" id="IPR004358">
    <property type="entry name" value="Sig_transdc_His_kin-like_C"/>
</dbReference>
<keyword evidence="8" id="KW-0547">Nucleotide-binding</keyword>
<organism evidence="18 19">
    <name type="scientific">Ideonella livida</name>
    <dbReference type="NCBI Taxonomy" id="2707176"/>
    <lineage>
        <taxon>Bacteria</taxon>
        <taxon>Pseudomonadati</taxon>
        <taxon>Pseudomonadota</taxon>
        <taxon>Betaproteobacteria</taxon>
        <taxon>Burkholderiales</taxon>
        <taxon>Sphaerotilaceae</taxon>
        <taxon>Ideonella</taxon>
    </lineage>
</organism>
<evidence type="ECO:0000256" key="14">
    <source>
        <dbReference type="SAM" id="Coils"/>
    </source>
</evidence>
<keyword evidence="19" id="KW-1185">Reference proteome</keyword>
<feature type="transmembrane region" description="Helical" evidence="16">
    <location>
        <begin position="345"/>
        <end position="367"/>
    </location>
</feature>
<evidence type="ECO:0000256" key="13">
    <source>
        <dbReference type="ARBA" id="ARBA00023136"/>
    </source>
</evidence>
<gene>
    <name evidence="18" type="ORF">G3A44_03140</name>
</gene>
<dbReference type="InterPro" id="IPR003661">
    <property type="entry name" value="HisK_dim/P_dom"/>
</dbReference>
<accession>A0A7C9TI62</accession>
<evidence type="ECO:0000256" key="11">
    <source>
        <dbReference type="ARBA" id="ARBA00022989"/>
    </source>
</evidence>
<dbReference type="Pfam" id="PF02743">
    <property type="entry name" value="dCache_1"/>
    <property type="match status" value="1"/>
</dbReference>
<comment type="subcellular location">
    <subcellularLocation>
        <location evidence="2">Cell membrane</location>
        <topology evidence="2">Multi-pass membrane protein</topology>
    </subcellularLocation>
</comment>
<comment type="caution">
    <text evidence="18">The sequence shown here is derived from an EMBL/GenBank/DDBJ whole genome shotgun (WGS) entry which is preliminary data.</text>
</comment>
<evidence type="ECO:0000256" key="10">
    <source>
        <dbReference type="ARBA" id="ARBA00022840"/>
    </source>
</evidence>
<evidence type="ECO:0000256" key="16">
    <source>
        <dbReference type="SAM" id="Phobius"/>
    </source>
</evidence>
<evidence type="ECO:0000256" key="12">
    <source>
        <dbReference type="ARBA" id="ARBA00023012"/>
    </source>
</evidence>
<protein>
    <recommendedName>
        <fullName evidence="3">histidine kinase</fullName>
        <ecNumber evidence="3">2.7.13.3</ecNumber>
    </recommendedName>
</protein>
<feature type="coiled-coil region" evidence="14">
    <location>
        <begin position="388"/>
        <end position="419"/>
    </location>
</feature>
<keyword evidence="10" id="KW-0067">ATP-binding</keyword>
<dbReference type="PRINTS" id="PR00344">
    <property type="entry name" value="BCTRLSENSOR"/>
</dbReference>
<dbReference type="Gene3D" id="1.10.287.130">
    <property type="match status" value="1"/>
</dbReference>
<evidence type="ECO:0000256" key="4">
    <source>
        <dbReference type="ARBA" id="ARBA00022475"/>
    </source>
</evidence>